<evidence type="ECO:0000313" key="1">
    <source>
        <dbReference type="EMBL" id="KAK1311055.1"/>
    </source>
</evidence>
<proteinExistence type="predicted"/>
<gene>
    <name evidence="1" type="ORF">QJS10_CPA08g00266</name>
</gene>
<protein>
    <submittedName>
        <fullName evidence="1">Uncharacterized protein</fullName>
    </submittedName>
</protein>
<dbReference type="EMBL" id="JAUJYO010000008">
    <property type="protein sequence ID" value="KAK1311055.1"/>
    <property type="molecule type" value="Genomic_DNA"/>
</dbReference>
<accession>A0AAV9EE39</accession>
<dbReference type="Proteomes" id="UP001180020">
    <property type="component" value="Unassembled WGS sequence"/>
</dbReference>
<reference evidence="1" key="1">
    <citation type="journal article" date="2023" name="Nat. Commun.">
        <title>Diploid and tetraploid genomes of Acorus and the evolution of monocots.</title>
        <authorList>
            <person name="Ma L."/>
            <person name="Liu K.W."/>
            <person name="Li Z."/>
            <person name="Hsiao Y.Y."/>
            <person name="Qi Y."/>
            <person name="Fu T."/>
            <person name="Tang G.D."/>
            <person name="Zhang D."/>
            <person name="Sun W.H."/>
            <person name="Liu D.K."/>
            <person name="Li Y."/>
            <person name="Chen G.Z."/>
            <person name="Liu X.D."/>
            <person name="Liao X.Y."/>
            <person name="Jiang Y.T."/>
            <person name="Yu X."/>
            <person name="Hao Y."/>
            <person name="Huang J."/>
            <person name="Zhao X.W."/>
            <person name="Ke S."/>
            <person name="Chen Y.Y."/>
            <person name="Wu W.L."/>
            <person name="Hsu J.L."/>
            <person name="Lin Y.F."/>
            <person name="Huang M.D."/>
            <person name="Li C.Y."/>
            <person name="Huang L."/>
            <person name="Wang Z.W."/>
            <person name="Zhao X."/>
            <person name="Zhong W.Y."/>
            <person name="Peng D.H."/>
            <person name="Ahmad S."/>
            <person name="Lan S."/>
            <person name="Zhang J.S."/>
            <person name="Tsai W.C."/>
            <person name="Van de Peer Y."/>
            <person name="Liu Z.J."/>
        </authorList>
    </citation>
    <scope>NUCLEOTIDE SEQUENCE</scope>
    <source>
        <strain evidence="1">CP</strain>
    </source>
</reference>
<evidence type="ECO:0000313" key="2">
    <source>
        <dbReference type="Proteomes" id="UP001180020"/>
    </source>
</evidence>
<reference evidence="1" key="2">
    <citation type="submission" date="2023-06" db="EMBL/GenBank/DDBJ databases">
        <authorList>
            <person name="Ma L."/>
            <person name="Liu K.-W."/>
            <person name="Li Z."/>
            <person name="Hsiao Y.-Y."/>
            <person name="Qi Y."/>
            <person name="Fu T."/>
            <person name="Tang G."/>
            <person name="Zhang D."/>
            <person name="Sun W.-H."/>
            <person name="Liu D.-K."/>
            <person name="Li Y."/>
            <person name="Chen G.-Z."/>
            <person name="Liu X.-D."/>
            <person name="Liao X.-Y."/>
            <person name="Jiang Y.-T."/>
            <person name="Yu X."/>
            <person name="Hao Y."/>
            <person name="Huang J."/>
            <person name="Zhao X.-W."/>
            <person name="Ke S."/>
            <person name="Chen Y.-Y."/>
            <person name="Wu W.-L."/>
            <person name="Hsu J.-L."/>
            <person name="Lin Y.-F."/>
            <person name="Huang M.-D."/>
            <person name="Li C.-Y."/>
            <person name="Huang L."/>
            <person name="Wang Z.-W."/>
            <person name="Zhao X."/>
            <person name="Zhong W.-Y."/>
            <person name="Peng D.-H."/>
            <person name="Ahmad S."/>
            <person name="Lan S."/>
            <person name="Zhang J.-S."/>
            <person name="Tsai W.-C."/>
            <person name="Van De Peer Y."/>
            <person name="Liu Z.-J."/>
        </authorList>
    </citation>
    <scope>NUCLEOTIDE SEQUENCE</scope>
    <source>
        <strain evidence="1">CP</strain>
        <tissue evidence="1">Leaves</tissue>
    </source>
</reference>
<name>A0AAV9EE39_ACOCL</name>
<organism evidence="1 2">
    <name type="scientific">Acorus calamus</name>
    <name type="common">Sweet flag</name>
    <dbReference type="NCBI Taxonomy" id="4465"/>
    <lineage>
        <taxon>Eukaryota</taxon>
        <taxon>Viridiplantae</taxon>
        <taxon>Streptophyta</taxon>
        <taxon>Embryophyta</taxon>
        <taxon>Tracheophyta</taxon>
        <taxon>Spermatophyta</taxon>
        <taxon>Magnoliopsida</taxon>
        <taxon>Liliopsida</taxon>
        <taxon>Acoraceae</taxon>
        <taxon>Acorus</taxon>
    </lineage>
</organism>
<keyword evidence="2" id="KW-1185">Reference proteome</keyword>
<dbReference type="AlphaFoldDB" id="A0AAV9EE39"/>
<comment type="caution">
    <text evidence="1">The sequence shown here is derived from an EMBL/GenBank/DDBJ whole genome shotgun (WGS) entry which is preliminary data.</text>
</comment>
<sequence>MDYIVLASQGKASSVPAPTPLKSHRTLPDNGELSWRTKEWFHNMNWGKLIIWNEDMIRMKKLLE</sequence>